<gene>
    <name evidence="1" type="ORF">S03H2_31673</name>
</gene>
<dbReference type="AlphaFoldDB" id="X1GZ67"/>
<sequence>MWILLTKKLPTKPSPPKLSIFWSIPWPNEAIVKQEREWVGKARSVFSEDSWFIADAKRNADEWEGARQIRYKSKELRVFPHEFNPTTTDRMEIYINEGAHMLVPESPAEEAVIQRTLKKGEREIYEAAIVDGATEAQAVATALGKIL</sequence>
<reference evidence="1" key="1">
    <citation type="journal article" date="2014" name="Front. Microbiol.">
        <title>High frequency of phylogenetically diverse reductive dehalogenase-homologous genes in deep subseafloor sedimentary metagenomes.</title>
        <authorList>
            <person name="Kawai M."/>
            <person name="Futagami T."/>
            <person name="Toyoda A."/>
            <person name="Takaki Y."/>
            <person name="Nishi S."/>
            <person name="Hori S."/>
            <person name="Arai W."/>
            <person name="Tsubouchi T."/>
            <person name="Morono Y."/>
            <person name="Uchiyama I."/>
            <person name="Ito T."/>
            <person name="Fujiyama A."/>
            <person name="Inagaki F."/>
            <person name="Takami H."/>
        </authorList>
    </citation>
    <scope>NUCLEOTIDE SEQUENCE</scope>
    <source>
        <strain evidence="1">Expedition CK06-06</strain>
    </source>
</reference>
<evidence type="ECO:0000313" key="1">
    <source>
        <dbReference type="EMBL" id="GAH50130.1"/>
    </source>
</evidence>
<proteinExistence type="predicted"/>
<dbReference type="EMBL" id="BARU01019218">
    <property type="protein sequence ID" value="GAH50130.1"/>
    <property type="molecule type" value="Genomic_DNA"/>
</dbReference>
<organism evidence="1">
    <name type="scientific">marine sediment metagenome</name>
    <dbReference type="NCBI Taxonomy" id="412755"/>
    <lineage>
        <taxon>unclassified sequences</taxon>
        <taxon>metagenomes</taxon>
        <taxon>ecological metagenomes</taxon>
    </lineage>
</organism>
<name>X1GZ67_9ZZZZ</name>
<accession>X1GZ67</accession>
<comment type="caution">
    <text evidence="1">The sequence shown here is derived from an EMBL/GenBank/DDBJ whole genome shotgun (WGS) entry which is preliminary data.</text>
</comment>
<protein>
    <submittedName>
        <fullName evidence="1">Uncharacterized protein</fullName>
    </submittedName>
</protein>